<dbReference type="STRING" id="45351.A7SDJ1"/>
<feature type="non-terminal residue" evidence="2">
    <location>
        <position position="214"/>
    </location>
</feature>
<proteinExistence type="predicted"/>
<feature type="region of interest" description="Disordered" evidence="1">
    <location>
        <begin position="187"/>
        <end position="214"/>
    </location>
</feature>
<reference evidence="2 3" key="1">
    <citation type="journal article" date="2007" name="Science">
        <title>Sea anemone genome reveals ancestral eumetazoan gene repertoire and genomic organization.</title>
        <authorList>
            <person name="Putnam N.H."/>
            <person name="Srivastava M."/>
            <person name="Hellsten U."/>
            <person name="Dirks B."/>
            <person name="Chapman J."/>
            <person name="Salamov A."/>
            <person name="Terry A."/>
            <person name="Shapiro H."/>
            <person name="Lindquist E."/>
            <person name="Kapitonov V.V."/>
            <person name="Jurka J."/>
            <person name="Genikhovich G."/>
            <person name="Grigoriev I.V."/>
            <person name="Lucas S.M."/>
            <person name="Steele R.E."/>
            <person name="Finnerty J.R."/>
            <person name="Technau U."/>
            <person name="Martindale M.Q."/>
            <person name="Rokhsar D.S."/>
        </authorList>
    </citation>
    <scope>NUCLEOTIDE SEQUENCE [LARGE SCALE GENOMIC DNA]</scope>
    <source>
        <strain evidence="3">CH2 X CH6</strain>
    </source>
</reference>
<feature type="region of interest" description="Disordered" evidence="1">
    <location>
        <begin position="1"/>
        <end position="30"/>
    </location>
</feature>
<keyword evidence="3" id="KW-1185">Reference proteome</keyword>
<organism evidence="2 3">
    <name type="scientific">Nematostella vectensis</name>
    <name type="common">Starlet sea anemone</name>
    <dbReference type="NCBI Taxonomy" id="45351"/>
    <lineage>
        <taxon>Eukaryota</taxon>
        <taxon>Metazoa</taxon>
        <taxon>Cnidaria</taxon>
        <taxon>Anthozoa</taxon>
        <taxon>Hexacorallia</taxon>
        <taxon>Actiniaria</taxon>
        <taxon>Edwardsiidae</taxon>
        <taxon>Nematostella</taxon>
    </lineage>
</organism>
<name>A7SDJ1_NEMVE</name>
<dbReference type="InParanoid" id="A7SDJ1"/>
<sequence length="214" mass="22936">MTTSTAPSSTPGVASTTPHTGSTASSTQPTKVQKQCDPRCTRFGQGTCRPDGLCLCWWGWTGPNATYITTGSLTNRIEALYCNEPCHYTHDHVNASCARIPVPKTCSVPSNSTPSIPCDKQCGAGVYHGKCLSDGRCLCWWGWTGPEACYVDGGTYNNRIIADYCNDACHYTHDHRNESCVKKTAPELSTPASTGQATSVPSTANSMPFTVQPT</sequence>
<evidence type="ECO:0000313" key="2">
    <source>
        <dbReference type="EMBL" id="EDO38234.1"/>
    </source>
</evidence>
<dbReference type="Proteomes" id="UP000001593">
    <property type="component" value="Unassembled WGS sequence"/>
</dbReference>
<gene>
    <name evidence="2" type="ORF">NEMVEDRAFT_v1g244520</name>
</gene>
<dbReference type="EMBL" id="DS469630">
    <property type="protein sequence ID" value="EDO38234.1"/>
    <property type="molecule type" value="Genomic_DNA"/>
</dbReference>
<protein>
    <submittedName>
        <fullName evidence="2">Uncharacterized protein</fullName>
    </submittedName>
</protein>
<dbReference type="AlphaFoldDB" id="A7SDJ1"/>
<evidence type="ECO:0000313" key="3">
    <source>
        <dbReference type="Proteomes" id="UP000001593"/>
    </source>
</evidence>
<feature type="compositionally biased region" description="Polar residues" evidence="1">
    <location>
        <begin position="190"/>
        <end position="214"/>
    </location>
</feature>
<dbReference type="HOGENOM" id="CLU_1291828_0_0_1"/>
<evidence type="ECO:0000256" key="1">
    <source>
        <dbReference type="SAM" id="MobiDB-lite"/>
    </source>
</evidence>
<dbReference type="PhylomeDB" id="A7SDJ1"/>
<accession>A7SDJ1</accession>